<dbReference type="Pfam" id="PF01259">
    <property type="entry name" value="SAICAR_synt"/>
    <property type="match status" value="1"/>
</dbReference>
<dbReference type="InterPro" id="IPR001636">
    <property type="entry name" value="SAICAR_synth"/>
</dbReference>
<dbReference type="PROSITE" id="PS01057">
    <property type="entry name" value="SAICAR_SYNTHETASE_1"/>
    <property type="match status" value="1"/>
</dbReference>
<dbReference type="EC" id="6.3.2.6" evidence="8"/>
<dbReference type="NCBIfam" id="NF010568">
    <property type="entry name" value="PRK13961.1"/>
    <property type="match status" value="1"/>
</dbReference>
<dbReference type="UniPathway" id="UPA00074">
    <property type="reaction ID" value="UER00131"/>
</dbReference>
<dbReference type="InterPro" id="IPR018236">
    <property type="entry name" value="SAICAR_synthetase_CS"/>
</dbReference>
<evidence type="ECO:0000256" key="1">
    <source>
        <dbReference type="ARBA" id="ARBA00004672"/>
    </source>
</evidence>
<comment type="catalytic activity">
    <reaction evidence="7 8">
        <text>5-amino-1-(5-phospho-D-ribosyl)imidazole-4-carboxylate + L-aspartate + ATP = (2S)-2-[5-amino-1-(5-phospho-beta-D-ribosyl)imidazole-4-carboxamido]succinate + ADP + phosphate + 2 H(+)</text>
        <dbReference type="Rhea" id="RHEA:22628"/>
        <dbReference type="ChEBI" id="CHEBI:15378"/>
        <dbReference type="ChEBI" id="CHEBI:29991"/>
        <dbReference type="ChEBI" id="CHEBI:30616"/>
        <dbReference type="ChEBI" id="CHEBI:43474"/>
        <dbReference type="ChEBI" id="CHEBI:58443"/>
        <dbReference type="ChEBI" id="CHEBI:77657"/>
        <dbReference type="ChEBI" id="CHEBI:456216"/>
        <dbReference type="EC" id="6.3.2.6"/>
    </reaction>
</comment>
<feature type="domain" description="SAICAR synthetase/ADE2 N-terminal" evidence="9">
    <location>
        <begin position="15"/>
        <end position="280"/>
    </location>
</feature>
<dbReference type="EMBL" id="RDSM01000002">
    <property type="protein sequence ID" value="RXH55465.1"/>
    <property type="molecule type" value="Genomic_DNA"/>
</dbReference>
<gene>
    <name evidence="8" type="primary">purC</name>
    <name evidence="10" type="ORF">GRAN_2322</name>
</gene>
<evidence type="ECO:0000313" key="11">
    <source>
        <dbReference type="Proteomes" id="UP000289437"/>
    </source>
</evidence>
<evidence type="ECO:0000313" key="10">
    <source>
        <dbReference type="EMBL" id="RXH55465.1"/>
    </source>
</evidence>
<dbReference type="SUPFAM" id="SSF56104">
    <property type="entry name" value="SAICAR synthase-like"/>
    <property type="match status" value="1"/>
</dbReference>
<dbReference type="CDD" id="cd01414">
    <property type="entry name" value="SAICAR_synt_Sc"/>
    <property type="match status" value="1"/>
</dbReference>
<evidence type="ECO:0000256" key="8">
    <source>
        <dbReference type="HAMAP-Rule" id="MF_00137"/>
    </source>
</evidence>
<dbReference type="Gene3D" id="3.30.470.20">
    <property type="entry name" value="ATP-grasp fold, B domain"/>
    <property type="match status" value="1"/>
</dbReference>
<evidence type="ECO:0000256" key="6">
    <source>
        <dbReference type="ARBA" id="ARBA00022840"/>
    </source>
</evidence>
<dbReference type="FunFam" id="3.30.470.20:FF:000015">
    <property type="entry name" value="Phosphoribosylaminoimidazole-succinocarboxamide synthase"/>
    <property type="match status" value="1"/>
</dbReference>
<protein>
    <recommendedName>
        <fullName evidence="8">Phosphoribosylaminoimidazole-succinocarboxamide synthase</fullName>
        <ecNumber evidence="8">6.3.2.6</ecNumber>
    </recommendedName>
    <alternativeName>
        <fullName evidence="8">SAICAR synthetase</fullName>
    </alternativeName>
</protein>
<keyword evidence="5 8" id="KW-0658">Purine biosynthesis</keyword>
<dbReference type="Gene3D" id="3.30.200.20">
    <property type="entry name" value="Phosphorylase Kinase, domain 1"/>
    <property type="match status" value="1"/>
</dbReference>
<reference evidence="10 11" key="1">
    <citation type="submission" date="2018-11" db="EMBL/GenBank/DDBJ databases">
        <authorList>
            <person name="Mardanov A.V."/>
            <person name="Ravin N.V."/>
            <person name="Dedysh S.N."/>
        </authorList>
    </citation>
    <scope>NUCLEOTIDE SEQUENCE [LARGE SCALE GENOMIC DNA]</scope>
    <source>
        <strain evidence="10 11">AF10</strain>
    </source>
</reference>
<dbReference type="AlphaFoldDB" id="A0A4Q0SWG8"/>
<evidence type="ECO:0000256" key="4">
    <source>
        <dbReference type="ARBA" id="ARBA00022741"/>
    </source>
</evidence>
<dbReference type="GO" id="GO:0005737">
    <property type="term" value="C:cytoplasm"/>
    <property type="evidence" value="ECO:0007669"/>
    <property type="project" value="TreeGrafter"/>
</dbReference>
<dbReference type="OrthoDB" id="9801549at2"/>
<evidence type="ECO:0000256" key="5">
    <source>
        <dbReference type="ARBA" id="ARBA00022755"/>
    </source>
</evidence>
<dbReference type="RefSeq" id="WP_128913119.1">
    <property type="nucleotide sequence ID" value="NZ_RDSM01000002.1"/>
</dbReference>
<comment type="pathway">
    <text evidence="1 8">Purine metabolism; IMP biosynthesis via de novo pathway; 5-amino-1-(5-phospho-D-ribosyl)imidazole-4-carboxamide from 5-amino-1-(5-phospho-D-ribosyl)imidazole-4-carboxylate: step 1/2.</text>
</comment>
<evidence type="ECO:0000256" key="7">
    <source>
        <dbReference type="ARBA" id="ARBA00048475"/>
    </source>
</evidence>
<sequence length="311" mass="34485">MPALLTTDLSPLPLIARGKVRDIYSLGPEPDSDLLFIATDRISAFDHVLGSGIPDKGRILTQISAFWFDYLSDTVQNHLQPYIGPEAIQRLQPFSEVIEGRSMVVRRAQMFPVECVARAYLSGSGWKDYQQTGGVCGIPLPPGLRESDRLPEPIFTPAAKINTGGHDENISYKAVERTVGAEIARRLRDLTLDLFKRASEHAASKGLILADTKFEFGILPSLDPNDQGMPQIALCDEVLTPDSSRFWPAATYEPGGPQPSYDKQYVRDYLESIRWNKQAPAPSLPSEVVEKTRAKYLEAFHLLTGRTSLEA</sequence>
<dbReference type="HAMAP" id="MF_00137">
    <property type="entry name" value="SAICAR_synth"/>
    <property type="match status" value="1"/>
</dbReference>
<evidence type="ECO:0000259" key="9">
    <source>
        <dbReference type="Pfam" id="PF01259"/>
    </source>
</evidence>
<keyword evidence="11" id="KW-1185">Reference proteome</keyword>
<keyword evidence="6 8" id="KW-0067">ATP-binding</keyword>
<accession>A0A4Q0SWG8</accession>
<comment type="caution">
    <text evidence="10">The sequence shown here is derived from an EMBL/GenBank/DDBJ whole genome shotgun (WGS) entry which is preliminary data.</text>
</comment>
<dbReference type="GO" id="GO:0004639">
    <property type="term" value="F:phosphoribosylaminoimidazolesuccinocarboxamide synthase activity"/>
    <property type="evidence" value="ECO:0007669"/>
    <property type="project" value="UniProtKB-UniRule"/>
</dbReference>
<dbReference type="InterPro" id="IPR028923">
    <property type="entry name" value="SAICAR_synt/ADE2_N"/>
</dbReference>
<dbReference type="PROSITE" id="PS01058">
    <property type="entry name" value="SAICAR_SYNTHETASE_2"/>
    <property type="match status" value="1"/>
</dbReference>
<comment type="similarity">
    <text evidence="2 8">Belongs to the SAICAR synthetase family.</text>
</comment>
<dbReference type="NCBIfam" id="TIGR00081">
    <property type="entry name" value="purC"/>
    <property type="match status" value="1"/>
</dbReference>
<dbReference type="PANTHER" id="PTHR43700:SF1">
    <property type="entry name" value="PHOSPHORIBOSYLAMINOIMIDAZOLE-SUCCINOCARBOXAMIDE SYNTHASE"/>
    <property type="match status" value="1"/>
</dbReference>
<keyword evidence="4 8" id="KW-0547">Nucleotide-binding</keyword>
<evidence type="ECO:0000256" key="2">
    <source>
        <dbReference type="ARBA" id="ARBA00010190"/>
    </source>
</evidence>
<keyword evidence="3 8" id="KW-0436">Ligase</keyword>
<dbReference type="PANTHER" id="PTHR43700">
    <property type="entry name" value="PHOSPHORIBOSYLAMINOIMIDAZOLE-SUCCINOCARBOXAMIDE SYNTHASE"/>
    <property type="match status" value="1"/>
</dbReference>
<name>A0A4Q0SWG8_9BACT</name>
<organism evidence="10 11">
    <name type="scientific">Granulicella sibirica</name>
    <dbReference type="NCBI Taxonomy" id="2479048"/>
    <lineage>
        <taxon>Bacteria</taxon>
        <taxon>Pseudomonadati</taxon>
        <taxon>Acidobacteriota</taxon>
        <taxon>Terriglobia</taxon>
        <taxon>Terriglobales</taxon>
        <taxon>Acidobacteriaceae</taxon>
        <taxon>Granulicella</taxon>
    </lineage>
</organism>
<reference evidence="11" key="2">
    <citation type="submission" date="2019-02" db="EMBL/GenBank/DDBJ databases">
        <title>Granulicella sibirica sp. nov., a psychrotolerant acidobacterium isolated from an organic soil layer in forested tundra, West Siberia.</title>
        <authorList>
            <person name="Oshkin I.Y."/>
            <person name="Kulichevskaya I.S."/>
            <person name="Rijpstra W.I.C."/>
            <person name="Sinninghe Damste J.S."/>
            <person name="Rakitin A.L."/>
            <person name="Ravin N.V."/>
            <person name="Dedysh S.N."/>
        </authorList>
    </citation>
    <scope>NUCLEOTIDE SEQUENCE [LARGE SCALE GENOMIC DNA]</scope>
    <source>
        <strain evidence="11">AF10</strain>
    </source>
</reference>
<dbReference type="GO" id="GO:0005524">
    <property type="term" value="F:ATP binding"/>
    <property type="evidence" value="ECO:0007669"/>
    <property type="project" value="UniProtKB-KW"/>
</dbReference>
<proteinExistence type="inferred from homology"/>
<evidence type="ECO:0000256" key="3">
    <source>
        <dbReference type="ARBA" id="ARBA00022598"/>
    </source>
</evidence>
<dbReference type="Proteomes" id="UP000289437">
    <property type="component" value="Unassembled WGS sequence"/>
</dbReference>
<dbReference type="GO" id="GO:0006189">
    <property type="term" value="P:'de novo' IMP biosynthetic process"/>
    <property type="evidence" value="ECO:0007669"/>
    <property type="project" value="UniProtKB-UniRule"/>
</dbReference>